<proteinExistence type="predicted"/>
<dbReference type="InterPro" id="IPR023772">
    <property type="entry name" value="DNA-bd_HTH_TetR-type_CS"/>
</dbReference>
<evidence type="ECO:0000313" key="7">
    <source>
        <dbReference type="Proteomes" id="UP000030856"/>
    </source>
</evidence>
<dbReference type="GeneID" id="86992496"/>
<dbReference type="RefSeq" id="WP_043117233.1">
    <property type="nucleotide sequence ID" value="NZ_JRAA01000002.1"/>
</dbReference>
<evidence type="ECO:0000256" key="3">
    <source>
        <dbReference type="ARBA" id="ARBA00023163"/>
    </source>
</evidence>
<dbReference type="PATRIC" id="fig|2340.3.peg.1642"/>
<dbReference type="PROSITE" id="PS01081">
    <property type="entry name" value="HTH_TETR_1"/>
    <property type="match status" value="1"/>
</dbReference>
<gene>
    <name evidence="6" type="ORF">JV46_04660</name>
</gene>
<sequence length="204" mass="22712">MSAVKKLTEIKRESVLAAASTEFRANGFAATSMDRIASTAGVSKRTVYNHFTSKEELFQSITQNLCQSVMEVSVYPYDSNLPLDEQLRHIGEQEMAMITSEEILDTVRMITAESFSSPKLTLESFSNIQDSEIGVVKWINNAVMDGRLSVADPVVAGKQFIALIKEFAFWPQLYGIKPIPAKKDQAEIINSAIGMFLSTYEIKQ</sequence>
<dbReference type="PANTHER" id="PTHR30055:SF224">
    <property type="entry name" value="TRANSCRIPTIONAL REGULATOR TETR FAMILY"/>
    <property type="match status" value="1"/>
</dbReference>
<dbReference type="InterPro" id="IPR001647">
    <property type="entry name" value="HTH_TetR"/>
</dbReference>
<evidence type="ECO:0000256" key="1">
    <source>
        <dbReference type="ARBA" id="ARBA00023015"/>
    </source>
</evidence>
<dbReference type="OrthoDB" id="116240at2"/>
<dbReference type="AlphaFoldDB" id="A0A0B0H473"/>
<dbReference type="PRINTS" id="PR00455">
    <property type="entry name" value="HTHTETR"/>
</dbReference>
<comment type="caution">
    <text evidence="6">The sequence shown here is derived from an EMBL/GenBank/DDBJ whole genome shotgun (WGS) entry which is preliminary data.</text>
</comment>
<name>A0A0B0H473_SOVGS</name>
<dbReference type="Pfam" id="PF14246">
    <property type="entry name" value="TetR_C_7"/>
    <property type="match status" value="1"/>
</dbReference>
<keyword evidence="1" id="KW-0805">Transcription regulation</keyword>
<organism evidence="6 7">
    <name type="scientific">Solemya velum gill symbiont</name>
    <dbReference type="NCBI Taxonomy" id="2340"/>
    <lineage>
        <taxon>Bacteria</taxon>
        <taxon>Pseudomonadati</taxon>
        <taxon>Pseudomonadota</taxon>
        <taxon>Gammaproteobacteria</taxon>
        <taxon>sulfur-oxidizing symbionts</taxon>
    </lineage>
</organism>
<feature type="DNA-binding region" description="H-T-H motif" evidence="4">
    <location>
        <begin position="32"/>
        <end position="51"/>
    </location>
</feature>
<dbReference type="eggNOG" id="COG1309">
    <property type="taxonomic scope" value="Bacteria"/>
</dbReference>
<protein>
    <submittedName>
        <fullName evidence="6">Transcriptional regulator</fullName>
    </submittedName>
</protein>
<feature type="domain" description="HTH tetR-type" evidence="5">
    <location>
        <begin position="9"/>
        <end position="69"/>
    </location>
</feature>
<dbReference type="PANTHER" id="PTHR30055">
    <property type="entry name" value="HTH-TYPE TRANSCRIPTIONAL REGULATOR RUTR"/>
    <property type="match status" value="1"/>
</dbReference>
<dbReference type="EMBL" id="JRAA01000002">
    <property type="protein sequence ID" value="KHF25008.1"/>
    <property type="molecule type" value="Genomic_DNA"/>
</dbReference>
<dbReference type="FunFam" id="1.10.10.60:FF:000141">
    <property type="entry name" value="TetR family transcriptional regulator"/>
    <property type="match status" value="1"/>
</dbReference>
<dbReference type="SUPFAM" id="SSF46689">
    <property type="entry name" value="Homeodomain-like"/>
    <property type="match status" value="1"/>
</dbReference>
<dbReference type="GO" id="GO:0003700">
    <property type="term" value="F:DNA-binding transcription factor activity"/>
    <property type="evidence" value="ECO:0007669"/>
    <property type="project" value="TreeGrafter"/>
</dbReference>
<evidence type="ECO:0000256" key="2">
    <source>
        <dbReference type="ARBA" id="ARBA00023125"/>
    </source>
</evidence>
<dbReference type="Gene3D" id="1.10.357.10">
    <property type="entry name" value="Tetracycline Repressor, domain 2"/>
    <property type="match status" value="1"/>
</dbReference>
<keyword evidence="3" id="KW-0804">Transcription</keyword>
<dbReference type="STRING" id="2340.JV46_04660"/>
<accession>A0A0B0H473</accession>
<evidence type="ECO:0000313" key="6">
    <source>
        <dbReference type="EMBL" id="KHF25008.1"/>
    </source>
</evidence>
<keyword evidence="7" id="KW-1185">Reference proteome</keyword>
<evidence type="ECO:0000256" key="4">
    <source>
        <dbReference type="PROSITE-ProRule" id="PRU00335"/>
    </source>
</evidence>
<dbReference type="InterPro" id="IPR050109">
    <property type="entry name" value="HTH-type_TetR-like_transc_reg"/>
</dbReference>
<dbReference type="Gene3D" id="1.10.10.60">
    <property type="entry name" value="Homeodomain-like"/>
    <property type="match status" value="1"/>
</dbReference>
<dbReference type="Pfam" id="PF00440">
    <property type="entry name" value="TetR_N"/>
    <property type="match status" value="1"/>
</dbReference>
<dbReference type="InterPro" id="IPR009057">
    <property type="entry name" value="Homeodomain-like_sf"/>
</dbReference>
<reference evidence="6 7" key="1">
    <citation type="journal article" date="2014" name="BMC Genomics">
        <title>The genome of the intracellular bacterium of the coastal bivalve, Solemya velum: a blueprint for thriving in and out of symbiosis.</title>
        <authorList>
            <person name="Dmytrenko O."/>
            <person name="Russell S.L."/>
            <person name="Loo W.T."/>
            <person name="Fontanez K.M."/>
            <person name="Liao L."/>
            <person name="Roeselers G."/>
            <person name="Sharma R."/>
            <person name="Stewart F.J."/>
            <person name="Newton I.L."/>
            <person name="Woyke T."/>
            <person name="Wu D."/>
            <person name="Lang J.M."/>
            <person name="Eisen J.A."/>
            <person name="Cavanaugh C.M."/>
        </authorList>
    </citation>
    <scope>NUCLEOTIDE SEQUENCE [LARGE SCALE GENOMIC DNA]</scope>
    <source>
        <strain evidence="6 7">WH</strain>
    </source>
</reference>
<dbReference type="GO" id="GO:0000976">
    <property type="term" value="F:transcription cis-regulatory region binding"/>
    <property type="evidence" value="ECO:0007669"/>
    <property type="project" value="TreeGrafter"/>
</dbReference>
<keyword evidence="2 4" id="KW-0238">DNA-binding</keyword>
<evidence type="ECO:0000259" key="5">
    <source>
        <dbReference type="PROSITE" id="PS50977"/>
    </source>
</evidence>
<dbReference type="Proteomes" id="UP000030856">
    <property type="component" value="Unassembled WGS sequence"/>
</dbReference>
<dbReference type="InterPro" id="IPR039536">
    <property type="entry name" value="TetR_C_Proteobacteria"/>
</dbReference>
<dbReference type="PROSITE" id="PS50977">
    <property type="entry name" value="HTH_TETR_2"/>
    <property type="match status" value="1"/>
</dbReference>